<dbReference type="Proteomes" id="UP000230407">
    <property type="component" value="Unassembled WGS sequence"/>
</dbReference>
<evidence type="ECO:0000259" key="3">
    <source>
        <dbReference type="PROSITE" id="PS51186"/>
    </source>
</evidence>
<dbReference type="AlphaFoldDB" id="A0A2M8LQK9"/>
<keyword evidence="5" id="KW-1185">Reference proteome</keyword>
<dbReference type="RefSeq" id="WP_100204828.1">
    <property type="nucleotide sequence ID" value="NZ_PGGW01000069.1"/>
</dbReference>
<dbReference type="EMBL" id="PGGW01000069">
    <property type="protein sequence ID" value="PJE94216.1"/>
    <property type="molecule type" value="Genomic_DNA"/>
</dbReference>
<comment type="caution">
    <text evidence="4">The sequence shown here is derived from an EMBL/GenBank/DDBJ whole genome shotgun (WGS) entry which is preliminary data.</text>
</comment>
<dbReference type="SUPFAM" id="SSF55729">
    <property type="entry name" value="Acyl-CoA N-acyltransferases (Nat)"/>
    <property type="match status" value="1"/>
</dbReference>
<dbReference type="PROSITE" id="PS51186">
    <property type="entry name" value="GNAT"/>
    <property type="match status" value="1"/>
</dbReference>
<sequence>MDLLPFAPEYAPLVANWACSAEEAVLWCGEREFPVPARRIAEWQEQDWVHSRLLVAGGAAVGYGELWTDDGNGTDGENGEDEAELARIIVAPAVRGRGLGRALVRGLASEALAAGRAEVFLRVHPDNPAALRCYRNAGFAPVDAAAAQTWNAGQPVDYIWLRLPDFARSRTGTPD</sequence>
<evidence type="ECO:0000313" key="4">
    <source>
        <dbReference type="EMBL" id="PJE94216.1"/>
    </source>
</evidence>
<organism evidence="4 5">
    <name type="scientific">Streptomyces carminius</name>
    <dbReference type="NCBI Taxonomy" id="2665496"/>
    <lineage>
        <taxon>Bacteria</taxon>
        <taxon>Bacillati</taxon>
        <taxon>Actinomycetota</taxon>
        <taxon>Actinomycetes</taxon>
        <taxon>Kitasatosporales</taxon>
        <taxon>Streptomycetaceae</taxon>
        <taxon>Streptomyces</taxon>
    </lineage>
</organism>
<evidence type="ECO:0000256" key="2">
    <source>
        <dbReference type="ARBA" id="ARBA00023315"/>
    </source>
</evidence>
<dbReference type="PANTHER" id="PTHR43877">
    <property type="entry name" value="AMINOALKYLPHOSPHONATE N-ACETYLTRANSFERASE-RELATED-RELATED"/>
    <property type="match status" value="1"/>
</dbReference>
<dbReference type="InterPro" id="IPR016181">
    <property type="entry name" value="Acyl_CoA_acyltransferase"/>
</dbReference>
<keyword evidence="1 4" id="KW-0808">Transferase</keyword>
<evidence type="ECO:0000313" key="5">
    <source>
        <dbReference type="Proteomes" id="UP000230407"/>
    </source>
</evidence>
<dbReference type="InterPro" id="IPR000182">
    <property type="entry name" value="GNAT_dom"/>
</dbReference>
<accession>A0A2M8LQK9</accession>
<proteinExistence type="predicted"/>
<dbReference type="InterPro" id="IPR050832">
    <property type="entry name" value="Bact_Acetyltransf"/>
</dbReference>
<protein>
    <submittedName>
        <fullName evidence="4">GNAT family N-acetyltransferase</fullName>
    </submittedName>
</protein>
<name>A0A2M8LQK9_9ACTN</name>
<dbReference type="CDD" id="cd04301">
    <property type="entry name" value="NAT_SF"/>
    <property type="match status" value="1"/>
</dbReference>
<dbReference type="Gene3D" id="3.40.630.30">
    <property type="match status" value="1"/>
</dbReference>
<keyword evidence="2" id="KW-0012">Acyltransferase</keyword>
<dbReference type="GO" id="GO:0016747">
    <property type="term" value="F:acyltransferase activity, transferring groups other than amino-acyl groups"/>
    <property type="evidence" value="ECO:0007669"/>
    <property type="project" value="InterPro"/>
</dbReference>
<dbReference type="Pfam" id="PF00583">
    <property type="entry name" value="Acetyltransf_1"/>
    <property type="match status" value="1"/>
</dbReference>
<evidence type="ECO:0000256" key="1">
    <source>
        <dbReference type="ARBA" id="ARBA00022679"/>
    </source>
</evidence>
<feature type="domain" description="N-acetyltransferase" evidence="3">
    <location>
        <begin position="1"/>
        <end position="164"/>
    </location>
</feature>
<reference evidence="4 5" key="1">
    <citation type="submission" date="2017-11" db="EMBL/GenBank/DDBJ databases">
        <title>Streptomyces carmine sp. nov., a novel actinomycete isolated from Sophora alopecuroides in Xinjiang, China.</title>
        <authorList>
            <person name="Wang Y."/>
            <person name="Luo X."/>
            <person name="Wan C."/>
            <person name="Zhang L."/>
        </authorList>
    </citation>
    <scope>NUCLEOTIDE SEQUENCE [LARGE SCALE GENOMIC DNA]</scope>
    <source>
        <strain evidence="4 5">TRM SA0054</strain>
    </source>
</reference>
<gene>
    <name evidence="4" type="ORF">CUT44_28480</name>
</gene>